<sequence>MLPLARPSITLLLITLFTHVHITSPTPLPNPQLGSGADIQEDTGQVTITDPHDDDISVVPNLNLAITATIFDSVPGPKSCRGRVMVQLEVPRPDGLGQQTCYNMPQPAGCGNFVANKEDGCEAKLFAEPNCRSYMNTAVFIPDDSTRAVGGLWRSMSVQCGIPAPDPETLGAPPLQDMMRNAKKKKKKPASRQSH</sequence>
<evidence type="ECO:0000256" key="1">
    <source>
        <dbReference type="SAM" id="MobiDB-lite"/>
    </source>
</evidence>
<evidence type="ECO:0000313" key="4">
    <source>
        <dbReference type="Proteomes" id="UP001303473"/>
    </source>
</evidence>
<protein>
    <submittedName>
        <fullName evidence="3">Uncharacterized protein</fullName>
    </submittedName>
</protein>
<evidence type="ECO:0000313" key="3">
    <source>
        <dbReference type="EMBL" id="KAK3942631.1"/>
    </source>
</evidence>
<dbReference type="AlphaFoldDB" id="A0AAN6NBB2"/>
<reference evidence="4" key="1">
    <citation type="journal article" date="2023" name="Mol. Phylogenet. Evol.">
        <title>Genome-scale phylogeny and comparative genomics of the fungal order Sordariales.</title>
        <authorList>
            <person name="Hensen N."/>
            <person name="Bonometti L."/>
            <person name="Westerberg I."/>
            <person name="Brannstrom I.O."/>
            <person name="Guillou S."/>
            <person name="Cros-Aarteil S."/>
            <person name="Calhoun S."/>
            <person name="Haridas S."/>
            <person name="Kuo A."/>
            <person name="Mondo S."/>
            <person name="Pangilinan J."/>
            <person name="Riley R."/>
            <person name="LaButti K."/>
            <person name="Andreopoulos B."/>
            <person name="Lipzen A."/>
            <person name="Chen C."/>
            <person name="Yan M."/>
            <person name="Daum C."/>
            <person name="Ng V."/>
            <person name="Clum A."/>
            <person name="Steindorff A."/>
            <person name="Ohm R.A."/>
            <person name="Martin F."/>
            <person name="Silar P."/>
            <person name="Natvig D.O."/>
            <person name="Lalanne C."/>
            <person name="Gautier V."/>
            <person name="Ament-Velasquez S.L."/>
            <person name="Kruys A."/>
            <person name="Hutchinson M.I."/>
            <person name="Powell A.J."/>
            <person name="Barry K."/>
            <person name="Miller A.N."/>
            <person name="Grigoriev I.V."/>
            <person name="Debuchy R."/>
            <person name="Gladieux P."/>
            <person name="Hiltunen Thoren M."/>
            <person name="Johannesson H."/>
        </authorList>
    </citation>
    <scope>NUCLEOTIDE SEQUENCE [LARGE SCALE GENOMIC DNA]</scope>
    <source>
        <strain evidence="4">CBS 340.73</strain>
    </source>
</reference>
<feature type="compositionally biased region" description="Basic residues" evidence="1">
    <location>
        <begin position="181"/>
        <end position="195"/>
    </location>
</feature>
<proteinExistence type="predicted"/>
<name>A0AAN6NBB2_9PEZI</name>
<comment type="caution">
    <text evidence="3">The sequence shown here is derived from an EMBL/GenBank/DDBJ whole genome shotgun (WGS) entry which is preliminary data.</text>
</comment>
<gene>
    <name evidence="3" type="ORF">QBC46DRAFT_283556</name>
</gene>
<feature type="chain" id="PRO_5043045166" evidence="2">
    <location>
        <begin position="26"/>
        <end position="195"/>
    </location>
</feature>
<accession>A0AAN6NBB2</accession>
<feature type="region of interest" description="Disordered" evidence="1">
    <location>
        <begin position="164"/>
        <end position="195"/>
    </location>
</feature>
<organism evidence="3 4">
    <name type="scientific">Diplogelasinospora grovesii</name>
    <dbReference type="NCBI Taxonomy" id="303347"/>
    <lineage>
        <taxon>Eukaryota</taxon>
        <taxon>Fungi</taxon>
        <taxon>Dikarya</taxon>
        <taxon>Ascomycota</taxon>
        <taxon>Pezizomycotina</taxon>
        <taxon>Sordariomycetes</taxon>
        <taxon>Sordariomycetidae</taxon>
        <taxon>Sordariales</taxon>
        <taxon>Diplogelasinosporaceae</taxon>
        <taxon>Diplogelasinospora</taxon>
    </lineage>
</organism>
<dbReference type="EMBL" id="MU853772">
    <property type="protein sequence ID" value="KAK3942631.1"/>
    <property type="molecule type" value="Genomic_DNA"/>
</dbReference>
<keyword evidence="4" id="KW-1185">Reference proteome</keyword>
<feature type="signal peptide" evidence="2">
    <location>
        <begin position="1"/>
        <end position="25"/>
    </location>
</feature>
<dbReference type="Proteomes" id="UP001303473">
    <property type="component" value="Unassembled WGS sequence"/>
</dbReference>
<evidence type="ECO:0000256" key="2">
    <source>
        <dbReference type="SAM" id="SignalP"/>
    </source>
</evidence>
<keyword evidence="2" id="KW-0732">Signal</keyword>